<comment type="caution">
    <text evidence="1">The sequence shown here is derived from an EMBL/GenBank/DDBJ whole genome shotgun (WGS) entry which is preliminary data.</text>
</comment>
<dbReference type="Pfam" id="PF06962">
    <property type="entry name" value="rRNA_methylase"/>
    <property type="match status" value="1"/>
</dbReference>
<evidence type="ECO:0000313" key="1">
    <source>
        <dbReference type="EMBL" id="RAV21174.1"/>
    </source>
</evidence>
<dbReference type="AlphaFoldDB" id="A0A329MN29"/>
<dbReference type="InterPro" id="IPR029063">
    <property type="entry name" value="SAM-dependent_MTases_sf"/>
</dbReference>
<accession>A0A329MN29</accession>
<evidence type="ECO:0000313" key="2">
    <source>
        <dbReference type="Proteomes" id="UP000250369"/>
    </source>
</evidence>
<proteinExistence type="predicted"/>
<dbReference type="EMBL" id="QMFB01000005">
    <property type="protein sequence ID" value="RAV21174.1"/>
    <property type="molecule type" value="Genomic_DNA"/>
</dbReference>
<dbReference type="OrthoDB" id="9792989at2"/>
<protein>
    <submittedName>
        <fullName evidence="1">16S rRNA (Cytosine(1402)-N(4))-methyltransferase</fullName>
        <ecNumber evidence="1">2.1.1.199</ecNumber>
    </submittedName>
</protein>
<name>A0A329MN29_9BACL</name>
<reference evidence="1 2" key="1">
    <citation type="journal article" date="2009" name="Int. J. Syst. Evol. Microbiol.">
        <title>Paenibacillus contaminans sp. nov., isolated from a contaminated laboratory plate.</title>
        <authorList>
            <person name="Chou J.H."/>
            <person name="Lee J.H."/>
            <person name="Lin M.C."/>
            <person name="Chang P.S."/>
            <person name="Arun A.B."/>
            <person name="Young C.C."/>
            <person name="Chen W.M."/>
        </authorList>
    </citation>
    <scope>NUCLEOTIDE SEQUENCE [LARGE SCALE GENOMIC DNA]</scope>
    <source>
        <strain evidence="1 2">CKOBP-6</strain>
    </source>
</reference>
<dbReference type="Proteomes" id="UP000250369">
    <property type="component" value="Unassembled WGS sequence"/>
</dbReference>
<dbReference type="InterPro" id="IPR010719">
    <property type="entry name" value="MnmM_MeTrfase"/>
</dbReference>
<keyword evidence="1" id="KW-0489">Methyltransferase</keyword>
<dbReference type="GO" id="GO:0032259">
    <property type="term" value="P:methylation"/>
    <property type="evidence" value="ECO:0007669"/>
    <property type="project" value="UniProtKB-KW"/>
</dbReference>
<dbReference type="PANTHER" id="PTHR35276:SF1">
    <property type="entry name" value="TRNA (MNM(5)S(2)U34)-METHYLTRANSFERASE, CHLOROPLASTIC"/>
    <property type="match status" value="1"/>
</dbReference>
<dbReference type="RefSeq" id="WP_113030876.1">
    <property type="nucleotide sequence ID" value="NZ_QMFB01000005.1"/>
</dbReference>
<keyword evidence="2" id="KW-1185">Reference proteome</keyword>
<dbReference type="PANTHER" id="PTHR35276">
    <property type="entry name" value="S-ADENOSYL-L-METHIONINE-DEPENDENT METHYLTRANSFERASES SUPERFAMILY PROTEIN"/>
    <property type="match status" value="1"/>
</dbReference>
<keyword evidence="1" id="KW-0808">Transferase</keyword>
<dbReference type="EC" id="2.1.1.199" evidence="1"/>
<dbReference type="Gene3D" id="3.40.50.150">
    <property type="entry name" value="Vaccinia Virus protein VP39"/>
    <property type="match status" value="1"/>
</dbReference>
<organism evidence="1 2">
    <name type="scientific">Paenibacillus contaminans</name>
    <dbReference type="NCBI Taxonomy" id="450362"/>
    <lineage>
        <taxon>Bacteria</taxon>
        <taxon>Bacillati</taxon>
        <taxon>Bacillota</taxon>
        <taxon>Bacilli</taxon>
        <taxon>Bacillales</taxon>
        <taxon>Paenibacillaceae</taxon>
        <taxon>Paenibacillus</taxon>
    </lineage>
</organism>
<gene>
    <name evidence="1" type="primary">mraW</name>
    <name evidence="1" type="ORF">DQG23_10950</name>
</gene>
<dbReference type="GO" id="GO:0008168">
    <property type="term" value="F:methyltransferase activity"/>
    <property type="evidence" value="ECO:0007669"/>
    <property type="project" value="UniProtKB-KW"/>
</dbReference>
<sequence length="192" mass="20421">MGFLSVLSCAHKLVEERLRAGDTAVDATAGNGVDTLFLAKLVGGSGRVYGFDIQETALARTRERLDDSGISGAEAVTLVCDSHERMLQHIDGASHGKIGAVMFNLGYLPGGDHATITTIGTTLPALDAALSALRKGGIVTVVLYPGHDGGAEEAEAVQAWAEQLPQRDFQALCYRFLNQQNNPPYVIAIEKR</sequence>
<dbReference type="SUPFAM" id="SSF53335">
    <property type="entry name" value="S-adenosyl-L-methionine-dependent methyltransferases"/>
    <property type="match status" value="1"/>
</dbReference>